<dbReference type="EMBL" id="FUYX01000001">
    <property type="protein sequence ID" value="SKB39980.1"/>
    <property type="molecule type" value="Genomic_DNA"/>
</dbReference>
<dbReference type="InterPro" id="IPR011051">
    <property type="entry name" value="RmlC_Cupin_sf"/>
</dbReference>
<dbReference type="Gene3D" id="2.60.120.10">
    <property type="entry name" value="Jelly Rolls"/>
    <property type="match status" value="1"/>
</dbReference>
<organism evidence="2 4">
    <name type="scientific">Bosea thiooxidans</name>
    <dbReference type="NCBI Taxonomy" id="53254"/>
    <lineage>
        <taxon>Bacteria</taxon>
        <taxon>Pseudomonadati</taxon>
        <taxon>Pseudomonadota</taxon>
        <taxon>Alphaproteobacteria</taxon>
        <taxon>Hyphomicrobiales</taxon>
        <taxon>Boseaceae</taxon>
        <taxon>Bosea</taxon>
    </lineage>
</organism>
<protein>
    <submittedName>
        <fullName evidence="2 3">Cupin</fullName>
    </submittedName>
</protein>
<proteinExistence type="predicted"/>
<dbReference type="STRING" id="53254.SAMN05660750_00580"/>
<dbReference type="InterPro" id="IPR014710">
    <property type="entry name" value="RmlC-like_jellyroll"/>
</dbReference>
<keyword evidence="4" id="KW-1185">Reference proteome</keyword>
<evidence type="ECO:0000313" key="4">
    <source>
        <dbReference type="Proteomes" id="UP000051562"/>
    </source>
</evidence>
<reference evidence="2 4" key="1">
    <citation type="submission" date="2015-10" db="EMBL/GenBank/DDBJ databases">
        <title>Draft genome of Bosea thiooxidans.</title>
        <authorList>
            <person name="Wang X."/>
        </authorList>
    </citation>
    <scope>NUCLEOTIDE SEQUENCE [LARGE SCALE GENOMIC DNA]</scope>
    <source>
        <strain evidence="2 4">CGMCC 9174</strain>
    </source>
</reference>
<dbReference type="AlphaFoldDB" id="A0A0Q3M0J3"/>
<evidence type="ECO:0000313" key="2">
    <source>
        <dbReference type="EMBL" id="KQK29233.1"/>
    </source>
</evidence>
<dbReference type="InterPro" id="IPR013096">
    <property type="entry name" value="Cupin_2"/>
</dbReference>
<dbReference type="OrthoDB" id="9800684at2"/>
<dbReference type="EMBL" id="LMAR01000051">
    <property type="protein sequence ID" value="KQK29233.1"/>
    <property type="molecule type" value="Genomic_DNA"/>
</dbReference>
<gene>
    <name evidence="2" type="ORF">ARD30_18520</name>
    <name evidence="3" type="ORF">SAMN05660750_00580</name>
</gene>
<accession>A0A0Q3M0J3</accession>
<dbReference type="SUPFAM" id="SSF51182">
    <property type="entry name" value="RmlC-like cupins"/>
    <property type="match status" value="1"/>
</dbReference>
<evidence type="ECO:0000313" key="5">
    <source>
        <dbReference type="Proteomes" id="UP000190130"/>
    </source>
</evidence>
<evidence type="ECO:0000259" key="1">
    <source>
        <dbReference type="Pfam" id="PF07883"/>
    </source>
</evidence>
<reference evidence="3 5" key="2">
    <citation type="submission" date="2017-02" db="EMBL/GenBank/DDBJ databases">
        <authorList>
            <person name="Peterson S.W."/>
        </authorList>
    </citation>
    <scope>NUCLEOTIDE SEQUENCE [LARGE SCALE GENOMIC DNA]</scope>
    <source>
        <strain evidence="3 5">DSM 9653</strain>
    </source>
</reference>
<dbReference type="Proteomes" id="UP000051562">
    <property type="component" value="Unassembled WGS sequence"/>
</dbReference>
<name>A0A0Q3M0J3_9HYPH</name>
<dbReference type="Pfam" id="PF07883">
    <property type="entry name" value="Cupin_2"/>
    <property type="match status" value="1"/>
</dbReference>
<feature type="domain" description="Cupin type-2" evidence="1">
    <location>
        <begin position="24"/>
        <end position="94"/>
    </location>
</feature>
<dbReference type="RefSeq" id="WP_055729403.1">
    <property type="nucleotide sequence ID" value="NZ_FUYX01000001.1"/>
</dbReference>
<sequence length="98" mass="10960">MPFECNIPAVATVLAEDEKAKITRWDFEPGATTGWHEHGMDYAVVIMSDAVMAYEVDGVVTEKEVRTGDSYIRPKGVKHDVKNAGTTKLSFIEIEMKR</sequence>
<evidence type="ECO:0000313" key="3">
    <source>
        <dbReference type="EMBL" id="SKB39980.1"/>
    </source>
</evidence>
<dbReference type="Proteomes" id="UP000190130">
    <property type="component" value="Unassembled WGS sequence"/>
</dbReference>